<comment type="subcellular location">
    <subcellularLocation>
        <location evidence="1 8">Cell outer membrane</location>
        <topology evidence="1 8">Multi-pass membrane protein</topology>
    </subcellularLocation>
</comment>
<feature type="signal peptide" evidence="10">
    <location>
        <begin position="1"/>
        <end position="24"/>
    </location>
</feature>
<sequence length="995" mass="107357">MKDLRHKSLCLLICASLAGSIGHAGVVAAQTANDSSAPDTQGKPLQVIQVTGSLIRSVDIEQAQPVVTISAQDIQHQGFATLGQLLQNLTSTSTADISKSNPSDASTDVGGSYADLRGLGSTRTLILIDGKRVGSSYTGMTNLDTIPVSIIDHVDVLADGASAVYGSDAIGGVINVITKKDFNGAQIDMYEGKYMPHGDGTQGQYGVTFGKSNARGSILFSAQYQNQDGISANRRPYSAYPLTDRFPLNGLGEGAYGSFVNANGGISVLNTGGDPRNINDYHALVQPTVAANGVTTNAGDSYNYSNQVSLLSATTMKNMFLAGQYNISDNLSAHFNAAFNQDDNTSELGGFPLSSSSITSSVPQYNNLLLSAQSYYNPTNADGQTPTDLSFQRYVEELPRQTINKQENVRFSLGLQGYFQLGEHQFSWNADYYDTRYTGTVITQGNFYLPHLANALGPSFLASNGTVECGTPGNVMAGCVPLNALAGPGGYTTSMLDYIAVPTYEHYGSSEKGPQIDISGDVLELPAGEVNVAAGATHRSVSGYDTPDLNSMEGLTTNLSGQPTRGGYGVNEAYGEVSVPVLRDLPMAKSLNVDVASRFSHYTNFGNTHNNQYKLSWKPIDDLLVRASYGSGFRAPAVADLYGGVSTTYPSYTDPCDVTYGLARYNATVAKNCANGTGGQPALSKQALSAAGLGSEYTNGFMQEQAPGTPTTSPGGYPVYQPFTVGGNARLRPETSKSKQLGFVYSPGYLPGFNATVDWFDYKVRNVISYISPDEVLYNCYALAIARDCGLFQRSASNDYQVSGLFMGEENQGFMRATGYDVNLSYALPKFSFGEFKLISQSTYYTRNENQQYDNTPVTSNNGIGSSWRVRSNFTVSWNYHDFGADWTLRYYSPLKDSCYNPQYSAFPCTLPNYYQPGVGITPMTQVPSVTFNDAQVHWKSPWGGVIALGMNNVFNRKGPYVYGSGTNTGSDTMYSYNASYDYGRFVYLRYTQKF</sequence>
<reference evidence="14" key="1">
    <citation type="journal article" date="2019" name="Int. J. Syst. Evol. Microbiol.">
        <title>The Global Catalogue of Microorganisms (GCM) 10K type strain sequencing project: providing services to taxonomists for standard genome sequencing and annotation.</title>
        <authorList>
            <consortium name="The Broad Institute Genomics Platform"/>
            <consortium name="The Broad Institute Genome Sequencing Center for Infectious Disease"/>
            <person name="Wu L."/>
            <person name="Ma J."/>
        </authorList>
    </citation>
    <scope>NUCLEOTIDE SEQUENCE [LARGE SCALE GENOMIC DNA]</scope>
    <source>
        <strain evidence="14">CGMCC 1.15439</strain>
    </source>
</reference>
<dbReference type="InterPro" id="IPR037066">
    <property type="entry name" value="Plug_dom_sf"/>
</dbReference>
<protein>
    <submittedName>
        <fullName evidence="13">TonB-dependent receptor</fullName>
    </submittedName>
</protein>
<keyword evidence="10" id="KW-0732">Signal</keyword>
<comment type="caution">
    <text evidence="13">The sequence shown here is derived from an EMBL/GenBank/DDBJ whole genome shotgun (WGS) entry which is preliminary data.</text>
</comment>
<keyword evidence="6 8" id="KW-0472">Membrane</keyword>
<evidence type="ECO:0000256" key="8">
    <source>
        <dbReference type="PROSITE-ProRule" id="PRU01360"/>
    </source>
</evidence>
<evidence type="ECO:0000256" key="4">
    <source>
        <dbReference type="ARBA" id="ARBA00022692"/>
    </source>
</evidence>
<feature type="domain" description="TonB-dependent receptor plug" evidence="12">
    <location>
        <begin position="61"/>
        <end position="173"/>
    </location>
</feature>
<feature type="chain" id="PRO_5045668893" evidence="10">
    <location>
        <begin position="25"/>
        <end position="995"/>
    </location>
</feature>
<keyword evidence="4 8" id="KW-0812">Transmembrane</keyword>
<dbReference type="PANTHER" id="PTHR47234">
    <property type="match status" value="1"/>
</dbReference>
<evidence type="ECO:0000256" key="2">
    <source>
        <dbReference type="ARBA" id="ARBA00022448"/>
    </source>
</evidence>
<evidence type="ECO:0000256" key="9">
    <source>
        <dbReference type="RuleBase" id="RU003357"/>
    </source>
</evidence>
<evidence type="ECO:0000256" key="3">
    <source>
        <dbReference type="ARBA" id="ARBA00022452"/>
    </source>
</evidence>
<dbReference type="InterPro" id="IPR036942">
    <property type="entry name" value="Beta-barrel_TonB_sf"/>
</dbReference>
<keyword evidence="7 8" id="KW-0998">Cell outer membrane</keyword>
<dbReference type="PROSITE" id="PS52016">
    <property type="entry name" value="TONB_DEPENDENT_REC_3"/>
    <property type="match status" value="1"/>
</dbReference>
<dbReference type="SUPFAM" id="SSF56935">
    <property type="entry name" value="Porins"/>
    <property type="match status" value="1"/>
</dbReference>
<evidence type="ECO:0000256" key="1">
    <source>
        <dbReference type="ARBA" id="ARBA00004571"/>
    </source>
</evidence>
<dbReference type="InterPro" id="IPR012910">
    <property type="entry name" value="Plug_dom"/>
</dbReference>
<dbReference type="Gene3D" id="2.40.170.20">
    <property type="entry name" value="TonB-dependent receptor, beta-barrel domain"/>
    <property type="match status" value="1"/>
</dbReference>
<name>A0ABQ1GF14_9GAMM</name>
<dbReference type="Pfam" id="PF07715">
    <property type="entry name" value="Plug"/>
    <property type="match status" value="1"/>
</dbReference>
<keyword evidence="14" id="KW-1185">Reference proteome</keyword>
<evidence type="ECO:0000256" key="7">
    <source>
        <dbReference type="ARBA" id="ARBA00023237"/>
    </source>
</evidence>
<keyword evidence="3 8" id="KW-1134">Transmembrane beta strand</keyword>
<dbReference type="Gene3D" id="2.170.130.10">
    <property type="entry name" value="TonB-dependent receptor, plug domain"/>
    <property type="match status" value="1"/>
</dbReference>
<comment type="similarity">
    <text evidence="8 9">Belongs to the TonB-dependent receptor family.</text>
</comment>
<accession>A0ABQ1GF14</accession>
<keyword evidence="13" id="KW-0675">Receptor</keyword>
<evidence type="ECO:0000259" key="11">
    <source>
        <dbReference type="Pfam" id="PF00593"/>
    </source>
</evidence>
<evidence type="ECO:0000256" key="5">
    <source>
        <dbReference type="ARBA" id="ARBA00023077"/>
    </source>
</evidence>
<proteinExistence type="inferred from homology"/>
<evidence type="ECO:0000259" key="12">
    <source>
        <dbReference type="Pfam" id="PF07715"/>
    </source>
</evidence>
<dbReference type="PANTHER" id="PTHR47234:SF2">
    <property type="entry name" value="TONB-DEPENDENT RECEPTOR"/>
    <property type="match status" value="1"/>
</dbReference>
<dbReference type="EMBL" id="BMJA01000003">
    <property type="protein sequence ID" value="GGA42382.1"/>
    <property type="molecule type" value="Genomic_DNA"/>
</dbReference>
<dbReference type="Proteomes" id="UP000620046">
    <property type="component" value="Unassembled WGS sequence"/>
</dbReference>
<dbReference type="InterPro" id="IPR000531">
    <property type="entry name" value="Beta-barrel_TonB"/>
</dbReference>
<keyword evidence="5 9" id="KW-0798">TonB box</keyword>
<evidence type="ECO:0000313" key="13">
    <source>
        <dbReference type="EMBL" id="GGA42382.1"/>
    </source>
</evidence>
<dbReference type="Pfam" id="PF00593">
    <property type="entry name" value="TonB_dep_Rec_b-barrel"/>
    <property type="match status" value="1"/>
</dbReference>
<evidence type="ECO:0000256" key="10">
    <source>
        <dbReference type="SAM" id="SignalP"/>
    </source>
</evidence>
<gene>
    <name evidence="13" type="primary">btuB</name>
    <name evidence="13" type="ORF">GCM10010981_34340</name>
</gene>
<feature type="domain" description="TonB-dependent receptor-like beta-barrel" evidence="11">
    <location>
        <begin position="388"/>
        <end position="954"/>
    </location>
</feature>
<organism evidence="13 14">
    <name type="scientific">Dyella nitratireducens</name>
    <dbReference type="NCBI Taxonomy" id="1849580"/>
    <lineage>
        <taxon>Bacteria</taxon>
        <taxon>Pseudomonadati</taxon>
        <taxon>Pseudomonadota</taxon>
        <taxon>Gammaproteobacteria</taxon>
        <taxon>Lysobacterales</taxon>
        <taxon>Rhodanobacteraceae</taxon>
        <taxon>Dyella</taxon>
    </lineage>
</organism>
<dbReference type="InterPro" id="IPR039426">
    <property type="entry name" value="TonB-dep_rcpt-like"/>
</dbReference>
<keyword evidence="2 8" id="KW-0813">Transport</keyword>
<evidence type="ECO:0000313" key="14">
    <source>
        <dbReference type="Proteomes" id="UP000620046"/>
    </source>
</evidence>
<dbReference type="RefSeq" id="WP_188796065.1">
    <property type="nucleotide sequence ID" value="NZ_BMJA01000003.1"/>
</dbReference>
<evidence type="ECO:0000256" key="6">
    <source>
        <dbReference type="ARBA" id="ARBA00023136"/>
    </source>
</evidence>